<keyword evidence="3" id="KW-1185">Reference proteome</keyword>
<proteinExistence type="predicted"/>
<feature type="compositionally biased region" description="Basic and acidic residues" evidence="1">
    <location>
        <begin position="376"/>
        <end position="393"/>
    </location>
</feature>
<feature type="region of interest" description="Disordered" evidence="1">
    <location>
        <begin position="426"/>
        <end position="452"/>
    </location>
</feature>
<dbReference type="OrthoDB" id="5021918at2759"/>
<sequence length="452" mass="50039">MAEIPIADNRTRGTILLRLANVYNSLPTFLSSRFFNIFSFCLLRVVGSPSIPAEHVYCVQAGKKHHELFTNIYAGENYCGRCGLANPFSSQRRARARTPARPGPDDEVVELEDTPPRSISPASQLLRDRTKLASSAGIGHAQLLPNTVSVLNGANSRARIHPSSHPPFGAVASAASQAIQNSKSSTRKPMRQRTGYQWVHISLLLVSLESRDFNGLVVEVPEAVLPLKDTVIKFNSADLLTWPTFTETLFEHLRPLPSSIDPANKELWTLSYASSFSGKKIVTVPNTNKYTTPSSMLASGHFSNNQAGQLKILVVLTSTRVVDRQEPITPLRPDEFSTPTKEDRKRKIKEENESPSRWHKKCAKTKKRIRNGLETEKDEVKQEIHVKTEHDDPFADNSLPTSTCDEPNVEELGGVEESLSDLVFDNIQDAAGGENEAEDETGAEDETKFAPE</sequence>
<gene>
    <name evidence="2" type="ORF">HIM_11303</name>
</gene>
<evidence type="ECO:0000313" key="2">
    <source>
        <dbReference type="EMBL" id="KJZ69309.1"/>
    </source>
</evidence>
<dbReference type="EMBL" id="KQ030732">
    <property type="protein sequence ID" value="KJZ69309.1"/>
    <property type="molecule type" value="Genomic_DNA"/>
</dbReference>
<reference evidence="2 3" key="1">
    <citation type="journal article" date="2014" name="Genome Biol. Evol.">
        <title>Comparative genomics and transcriptomics analyses reveal divergent lifestyle features of nematode endoparasitic fungus Hirsutella minnesotensis.</title>
        <authorList>
            <person name="Lai Y."/>
            <person name="Liu K."/>
            <person name="Zhang X."/>
            <person name="Zhang X."/>
            <person name="Li K."/>
            <person name="Wang N."/>
            <person name="Shu C."/>
            <person name="Wu Y."/>
            <person name="Wang C."/>
            <person name="Bushley K.E."/>
            <person name="Xiang M."/>
            <person name="Liu X."/>
        </authorList>
    </citation>
    <scope>NUCLEOTIDE SEQUENCE [LARGE SCALE GENOMIC DNA]</scope>
    <source>
        <strain evidence="2 3">3608</strain>
    </source>
</reference>
<dbReference type="AlphaFoldDB" id="A0A0F8A1D4"/>
<feature type="compositionally biased region" description="Basic and acidic residues" evidence="1">
    <location>
        <begin position="326"/>
        <end position="356"/>
    </location>
</feature>
<feature type="region of interest" description="Disordered" evidence="1">
    <location>
        <begin position="326"/>
        <end position="364"/>
    </location>
</feature>
<name>A0A0F8A1D4_9HYPO</name>
<feature type="region of interest" description="Disordered" evidence="1">
    <location>
        <begin position="376"/>
        <end position="409"/>
    </location>
</feature>
<evidence type="ECO:0000313" key="3">
    <source>
        <dbReference type="Proteomes" id="UP000054481"/>
    </source>
</evidence>
<organism evidence="2 3">
    <name type="scientific">Hirsutella minnesotensis 3608</name>
    <dbReference type="NCBI Taxonomy" id="1043627"/>
    <lineage>
        <taxon>Eukaryota</taxon>
        <taxon>Fungi</taxon>
        <taxon>Dikarya</taxon>
        <taxon>Ascomycota</taxon>
        <taxon>Pezizomycotina</taxon>
        <taxon>Sordariomycetes</taxon>
        <taxon>Hypocreomycetidae</taxon>
        <taxon>Hypocreales</taxon>
        <taxon>Ophiocordycipitaceae</taxon>
        <taxon>Hirsutella</taxon>
    </lineage>
</organism>
<dbReference type="Proteomes" id="UP000054481">
    <property type="component" value="Unassembled WGS sequence"/>
</dbReference>
<evidence type="ECO:0000256" key="1">
    <source>
        <dbReference type="SAM" id="MobiDB-lite"/>
    </source>
</evidence>
<accession>A0A0F8A1D4</accession>
<protein>
    <submittedName>
        <fullName evidence="2">Uncharacterized protein</fullName>
    </submittedName>
</protein>
<feature type="region of interest" description="Disordered" evidence="1">
    <location>
        <begin position="93"/>
        <end position="121"/>
    </location>
</feature>
<feature type="compositionally biased region" description="Acidic residues" evidence="1">
    <location>
        <begin position="435"/>
        <end position="444"/>
    </location>
</feature>